<evidence type="ECO:0000313" key="4">
    <source>
        <dbReference type="Proteomes" id="UP000217199"/>
    </source>
</evidence>
<dbReference type="PANTHER" id="PTHR43441:SF5">
    <property type="entry name" value="FAMILY ACETYLTRANSFERASE, PUTATIVE-RELATED"/>
    <property type="match status" value="1"/>
</dbReference>
<feature type="domain" description="N-acetyltransferase" evidence="2">
    <location>
        <begin position="29"/>
        <end position="203"/>
    </location>
</feature>
<dbReference type="InterPro" id="IPR051908">
    <property type="entry name" value="Ribosomal_N-acetyltransferase"/>
</dbReference>
<dbReference type="GO" id="GO:0008999">
    <property type="term" value="F:protein-N-terminal-alanine acetyltransferase activity"/>
    <property type="evidence" value="ECO:0007669"/>
    <property type="project" value="TreeGrafter"/>
</dbReference>
<dbReference type="Gene3D" id="3.40.630.30">
    <property type="match status" value="1"/>
</dbReference>
<sequence>MSNTDFDIEKYDFNFYFPVRPLENEKVKLTPFIPDVHLKEVVSGFQPYPEMFGYLPACGPFDTEDDFLNFFTPKIHNTKEAVLFVVYNKSPEGALSFAGVIGYVNTSLEHQCTEIGFVCTIPPFQRTHVTTNAVGLLLQYGLELPSPSSPLASSSASSTPPFPHQSTPLNPKHSGGLGLRRMVWQTHHDNTPSLRAAERLGFRREGLIRWQRVLRSDKTGAHVPQDRAKLCDLPGRHSWMLSVCWDDWELEGVREKVQGLMDR</sequence>
<name>A0A286UTC4_9AGAM</name>
<dbReference type="Proteomes" id="UP000217199">
    <property type="component" value="Unassembled WGS sequence"/>
</dbReference>
<proteinExistence type="predicted"/>
<dbReference type="Pfam" id="PF13302">
    <property type="entry name" value="Acetyltransf_3"/>
    <property type="match status" value="1"/>
</dbReference>
<feature type="compositionally biased region" description="Low complexity" evidence="1">
    <location>
        <begin position="149"/>
        <end position="159"/>
    </location>
</feature>
<dbReference type="InterPro" id="IPR000182">
    <property type="entry name" value="GNAT_dom"/>
</dbReference>
<dbReference type="OrthoDB" id="41238at2759"/>
<accession>A0A286UTC4</accession>
<dbReference type="InParanoid" id="A0A286UTC4"/>
<dbReference type="SUPFAM" id="SSF55729">
    <property type="entry name" value="Acyl-CoA N-acyltransferases (Nat)"/>
    <property type="match status" value="1"/>
</dbReference>
<dbReference type="AlphaFoldDB" id="A0A286UTC4"/>
<keyword evidence="4" id="KW-1185">Reference proteome</keyword>
<dbReference type="EMBL" id="NBII01000002">
    <property type="protein sequence ID" value="PAV22850.1"/>
    <property type="molecule type" value="Genomic_DNA"/>
</dbReference>
<dbReference type="STRING" id="2282107.A0A286UTC4"/>
<feature type="region of interest" description="Disordered" evidence="1">
    <location>
        <begin position="149"/>
        <end position="171"/>
    </location>
</feature>
<evidence type="ECO:0000256" key="1">
    <source>
        <dbReference type="SAM" id="MobiDB-lite"/>
    </source>
</evidence>
<reference evidence="3 4" key="1">
    <citation type="journal article" date="2017" name="Mol. Ecol.">
        <title>Comparative and population genomic landscape of Phellinus noxius: A hypervariable fungus causing root rot in trees.</title>
        <authorList>
            <person name="Chung C.L."/>
            <person name="Lee T.J."/>
            <person name="Akiba M."/>
            <person name="Lee H.H."/>
            <person name="Kuo T.H."/>
            <person name="Liu D."/>
            <person name="Ke H.M."/>
            <person name="Yokoi T."/>
            <person name="Roa M.B."/>
            <person name="Lu M.J."/>
            <person name="Chang Y.Y."/>
            <person name="Ann P.J."/>
            <person name="Tsai J.N."/>
            <person name="Chen C.Y."/>
            <person name="Tzean S.S."/>
            <person name="Ota Y."/>
            <person name="Hattori T."/>
            <person name="Sahashi N."/>
            <person name="Liou R.F."/>
            <person name="Kikuchi T."/>
            <person name="Tsai I.J."/>
        </authorList>
    </citation>
    <scope>NUCLEOTIDE SEQUENCE [LARGE SCALE GENOMIC DNA]</scope>
    <source>
        <strain evidence="3 4">FFPRI411160</strain>
    </source>
</reference>
<dbReference type="GO" id="GO:1990189">
    <property type="term" value="F:protein N-terminal-serine acetyltransferase activity"/>
    <property type="evidence" value="ECO:0007669"/>
    <property type="project" value="TreeGrafter"/>
</dbReference>
<dbReference type="InterPro" id="IPR016181">
    <property type="entry name" value="Acyl_CoA_acyltransferase"/>
</dbReference>
<organism evidence="3 4">
    <name type="scientific">Pyrrhoderma noxium</name>
    <dbReference type="NCBI Taxonomy" id="2282107"/>
    <lineage>
        <taxon>Eukaryota</taxon>
        <taxon>Fungi</taxon>
        <taxon>Dikarya</taxon>
        <taxon>Basidiomycota</taxon>
        <taxon>Agaricomycotina</taxon>
        <taxon>Agaricomycetes</taxon>
        <taxon>Hymenochaetales</taxon>
        <taxon>Hymenochaetaceae</taxon>
        <taxon>Pyrrhoderma</taxon>
    </lineage>
</organism>
<protein>
    <submittedName>
        <fullName evidence="3">Acyl-N-acyltransferase</fullName>
    </submittedName>
</protein>
<dbReference type="PANTHER" id="PTHR43441">
    <property type="entry name" value="RIBOSOMAL-PROTEIN-SERINE ACETYLTRANSFERASE"/>
    <property type="match status" value="1"/>
</dbReference>
<comment type="caution">
    <text evidence="3">The sequence shown here is derived from an EMBL/GenBank/DDBJ whole genome shotgun (WGS) entry which is preliminary data.</text>
</comment>
<evidence type="ECO:0000313" key="3">
    <source>
        <dbReference type="EMBL" id="PAV22850.1"/>
    </source>
</evidence>
<gene>
    <name evidence="3" type="ORF">PNOK_0280700</name>
</gene>
<evidence type="ECO:0000259" key="2">
    <source>
        <dbReference type="Pfam" id="PF13302"/>
    </source>
</evidence>